<feature type="domain" description="Alpha-D-phosphohexomutase alpha/beta/alpha" evidence="7">
    <location>
        <begin position="2"/>
        <end position="131"/>
    </location>
</feature>
<comment type="caution">
    <text evidence="8">The sequence shown here is derived from an EMBL/GenBank/DDBJ whole genome shotgun (WGS) entry which is preliminary data.</text>
</comment>
<keyword evidence="6" id="KW-0413">Isomerase</keyword>
<dbReference type="GO" id="GO:0000287">
    <property type="term" value="F:magnesium ion binding"/>
    <property type="evidence" value="ECO:0007669"/>
    <property type="project" value="InterPro"/>
</dbReference>
<dbReference type="GO" id="GO:0005975">
    <property type="term" value="P:carbohydrate metabolic process"/>
    <property type="evidence" value="ECO:0007669"/>
    <property type="project" value="InterPro"/>
</dbReference>
<evidence type="ECO:0000259" key="7">
    <source>
        <dbReference type="Pfam" id="PF02878"/>
    </source>
</evidence>
<evidence type="ECO:0000256" key="2">
    <source>
        <dbReference type="ARBA" id="ARBA00010231"/>
    </source>
</evidence>
<comment type="similarity">
    <text evidence="2">Belongs to the phosphohexose mutase family.</text>
</comment>
<dbReference type="PANTHER" id="PTHR43771:SF2">
    <property type="entry name" value="PHOSPHOMANNOMUTASE_PHOSPHOGLUCOMUTASE"/>
    <property type="match status" value="1"/>
</dbReference>
<keyword evidence="3" id="KW-0597">Phosphoprotein</keyword>
<evidence type="ECO:0000256" key="3">
    <source>
        <dbReference type="ARBA" id="ARBA00022553"/>
    </source>
</evidence>
<organism evidence="8">
    <name type="scientific">marine sediment metagenome</name>
    <dbReference type="NCBI Taxonomy" id="412755"/>
    <lineage>
        <taxon>unclassified sequences</taxon>
        <taxon>metagenomes</taxon>
        <taxon>ecological metagenomes</taxon>
    </lineage>
</organism>
<gene>
    <name evidence="8" type="ORF">S01H1_27092</name>
</gene>
<dbReference type="AlphaFoldDB" id="X0T2L7"/>
<dbReference type="PANTHER" id="PTHR43771">
    <property type="entry name" value="PHOSPHOMANNOMUTASE"/>
    <property type="match status" value="1"/>
</dbReference>
<dbReference type="EMBL" id="BARS01016464">
    <property type="protein sequence ID" value="GAF87454.1"/>
    <property type="molecule type" value="Genomic_DNA"/>
</dbReference>
<sequence length="201" mass="21611">MRLFGSSGIRGLANIEITPLLAQKVGAAIASMFEGGAVLVGRDTRLSGKMIELALSSGLVSRGFVVGTLGIVPTPVVAWLTREMQAEAGVAISASHNPPQYNGLKIFDSTGMAYTMEQQERLEEHIHKGENAASDWNRVGHVEAMDLKRLYIDAISELVEVPLEQRLVCDLLNGATTSIAKDLFEELGSQTILINAQPDGH</sequence>
<dbReference type="PROSITE" id="PS00710">
    <property type="entry name" value="PGM_PMM"/>
    <property type="match status" value="1"/>
</dbReference>
<comment type="cofactor">
    <cofactor evidence="1">
        <name>Mg(2+)</name>
        <dbReference type="ChEBI" id="CHEBI:18420"/>
    </cofactor>
</comment>
<feature type="non-terminal residue" evidence="8">
    <location>
        <position position="201"/>
    </location>
</feature>
<keyword evidence="5" id="KW-0460">Magnesium</keyword>
<dbReference type="FunFam" id="3.40.120.10:FF:000001">
    <property type="entry name" value="Phosphoglucosamine mutase"/>
    <property type="match status" value="1"/>
</dbReference>
<evidence type="ECO:0000256" key="5">
    <source>
        <dbReference type="ARBA" id="ARBA00022842"/>
    </source>
</evidence>
<name>X0T2L7_9ZZZZ</name>
<protein>
    <recommendedName>
        <fullName evidence="7">Alpha-D-phosphohexomutase alpha/beta/alpha domain-containing protein</fullName>
    </recommendedName>
</protein>
<dbReference type="InterPro" id="IPR016055">
    <property type="entry name" value="A-D-PHexomutase_a/b/a-I/II/III"/>
</dbReference>
<dbReference type="InterPro" id="IPR005844">
    <property type="entry name" value="A-D-PHexomutase_a/b/a-I"/>
</dbReference>
<dbReference type="InterPro" id="IPR016066">
    <property type="entry name" value="A-D-PHexomutase_CS"/>
</dbReference>
<evidence type="ECO:0000256" key="1">
    <source>
        <dbReference type="ARBA" id="ARBA00001946"/>
    </source>
</evidence>
<evidence type="ECO:0000313" key="8">
    <source>
        <dbReference type="EMBL" id="GAF87454.1"/>
    </source>
</evidence>
<dbReference type="Pfam" id="PF02878">
    <property type="entry name" value="PGM_PMM_I"/>
    <property type="match status" value="1"/>
</dbReference>
<dbReference type="Gene3D" id="3.40.120.10">
    <property type="entry name" value="Alpha-D-Glucose-1,6-Bisphosphate, subunit A, domain 3"/>
    <property type="match status" value="2"/>
</dbReference>
<reference evidence="8" key="1">
    <citation type="journal article" date="2014" name="Front. Microbiol.">
        <title>High frequency of phylogenetically diverse reductive dehalogenase-homologous genes in deep subseafloor sedimentary metagenomes.</title>
        <authorList>
            <person name="Kawai M."/>
            <person name="Futagami T."/>
            <person name="Toyoda A."/>
            <person name="Takaki Y."/>
            <person name="Nishi S."/>
            <person name="Hori S."/>
            <person name="Arai W."/>
            <person name="Tsubouchi T."/>
            <person name="Morono Y."/>
            <person name="Uchiyama I."/>
            <person name="Ito T."/>
            <person name="Fujiyama A."/>
            <person name="Inagaki F."/>
            <person name="Takami H."/>
        </authorList>
    </citation>
    <scope>NUCLEOTIDE SEQUENCE</scope>
    <source>
        <strain evidence="8">Expedition CK06-06</strain>
    </source>
</reference>
<dbReference type="SUPFAM" id="SSF53738">
    <property type="entry name" value="Phosphoglucomutase, first 3 domains"/>
    <property type="match status" value="2"/>
</dbReference>
<evidence type="ECO:0000256" key="4">
    <source>
        <dbReference type="ARBA" id="ARBA00022723"/>
    </source>
</evidence>
<accession>X0T2L7</accession>
<keyword evidence="4" id="KW-0479">Metal-binding</keyword>
<proteinExistence type="inferred from homology"/>
<evidence type="ECO:0000256" key="6">
    <source>
        <dbReference type="ARBA" id="ARBA00023235"/>
    </source>
</evidence>
<dbReference type="GO" id="GO:0016868">
    <property type="term" value="F:intramolecular phosphotransferase activity"/>
    <property type="evidence" value="ECO:0007669"/>
    <property type="project" value="InterPro"/>
</dbReference>